<evidence type="ECO:0000259" key="7">
    <source>
        <dbReference type="PROSITE" id="PS51569"/>
    </source>
</evidence>
<sequence length="272" mass="29942">MPALATAVVALAPRAPRGSRPPRTTKTITSRDGVRCEVSQLAEPPAQLRFSMDADAARAVIEPAFDEDARQRCMSGDFTPALSAEDIAAARAMSPGQTEFALTYGELTYEGCTRLGEILAMGPDDVFYDLGSGLGRATIQAHLQWGVKRAVGVELSAERSAQARRAVERLEQNGQLDHSRRLDLVCANLLEGSYREATAVYLCCCCWDSTFVAQALEVLEKRAVNLRQIVTIEPLDRKFGLRPAWLTLKQETRVGQTWAPEGYPCYVYEVTR</sequence>
<dbReference type="InterPro" id="IPR025789">
    <property type="entry name" value="DOT1_dom"/>
</dbReference>
<keyword evidence="9" id="KW-1185">Reference proteome</keyword>
<name>C1FJQ6_MICCC</name>
<dbReference type="PROSITE" id="PS51569">
    <property type="entry name" value="DOT1"/>
    <property type="match status" value="1"/>
</dbReference>
<dbReference type="GO" id="GO:0005634">
    <property type="term" value="C:nucleus"/>
    <property type="evidence" value="ECO:0007669"/>
    <property type="project" value="UniProtKB-SubCell"/>
</dbReference>
<reference evidence="8 9" key="1">
    <citation type="journal article" date="2009" name="Science">
        <title>Green evolution and dynamic adaptations revealed by genomes of the marine picoeukaryotes Micromonas.</title>
        <authorList>
            <person name="Worden A.Z."/>
            <person name="Lee J.H."/>
            <person name="Mock T."/>
            <person name="Rouze P."/>
            <person name="Simmons M.P."/>
            <person name="Aerts A.L."/>
            <person name="Allen A.E."/>
            <person name="Cuvelier M.L."/>
            <person name="Derelle E."/>
            <person name="Everett M.V."/>
            <person name="Foulon E."/>
            <person name="Grimwood J."/>
            <person name="Gundlach H."/>
            <person name="Henrissat B."/>
            <person name="Napoli C."/>
            <person name="McDonald S.M."/>
            <person name="Parker M.S."/>
            <person name="Rombauts S."/>
            <person name="Salamov A."/>
            <person name="Von Dassow P."/>
            <person name="Badger J.H."/>
            <person name="Coutinho P.M."/>
            <person name="Demir E."/>
            <person name="Dubchak I."/>
            <person name="Gentemann C."/>
            <person name="Eikrem W."/>
            <person name="Gready J.E."/>
            <person name="John U."/>
            <person name="Lanier W."/>
            <person name="Lindquist E.A."/>
            <person name="Lucas S."/>
            <person name="Mayer K.F."/>
            <person name="Moreau H."/>
            <person name="Not F."/>
            <person name="Otillar R."/>
            <person name="Panaud O."/>
            <person name="Pangilinan J."/>
            <person name="Paulsen I."/>
            <person name="Piegu B."/>
            <person name="Poliakov A."/>
            <person name="Robbens S."/>
            <person name="Schmutz J."/>
            <person name="Toulza E."/>
            <person name="Wyss T."/>
            <person name="Zelensky A."/>
            <person name="Zhou K."/>
            <person name="Armbrust E.V."/>
            <person name="Bhattacharya D."/>
            <person name="Goodenough U.W."/>
            <person name="Van de Peer Y."/>
            <person name="Grigoriev I.V."/>
        </authorList>
    </citation>
    <scope>NUCLEOTIDE SEQUENCE [LARGE SCALE GENOMIC DNA]</scope>
    <source>
        <strain evidence="9">RCC299 / NOUM17</strain>
    </source>
</reference>
<dbReference type="SUPFAM" id="SSF53335">
    <property type="entry name" value="S-adenosyl-L-methionine-dependent methyltransferases"/>
    <property type="match status" value="1"/>
</dbReference>
<dbReference type="GO" id="GO:0051726">
    <property type="term" value="P:regulation of cell cycle"/>
    <property type="evidence" value="ECO:0007669"/>
    <property type="project" value="InterPro"/>
</dbReference>
<comment type="similarity">
    <text evidence="6">Belongs to the class I-like SAM-binding methyltransferase superfamily. DOT1 family.</text>
</comment>
<gene>
    <name evidence="8" type="ORF">MICPUN_62902</name>
</gene>
<dbReference type="KEGG" id="mis:MICPUN_62902"/>
<comment type="catalytic activity">
    <reaction evidence="5 6">
        <text>L-lysyl(79)-[histone H3] + 3 S-adenosyl-L-methionine = N(6),N(6),N(6)-trimethyl-L-lysyl(79)-[histone H3] + 3 S-adenosyl-L-homocysteine + 3 H(+)</text>
        <dbReference type="Rhea" id="RHEA:60328"/>
        <dbReference type="Rhea" id="RHEA-COMP:15549"/>
        <dbReference type="Rhea" id="RHEA-COMP:15552"/>
        <dbReference type="ChEBI" id="CHEBI:15378"/>
        <dbReference type="ChEBI" id="CHEBI:29969"/>
        <dbReference type="ChEBI" id="CHEBI:57856"/>
        <dbReference type="ChEBI" id="CHEBI:59789"/>
        <dbReference type="ChEBI" id="CHEBI:61961"/>
        <dbReference type="EC" id="2.1.1.360"/>
    </reaction>
</comment>
<keyword evidence="6" id="KW-0489">Methyltransferase</keyword>
<keyword evidence="3 6" id="KW-0156">Chromatin regulator</keyword>
<dbReference type="GO" id="GO:0032259">
    <property type="term" value="P:methylation"/>
    <property type="evidence" value="ECO:0007669"/>
    <property type="project" value="UniProtKB-KW"/>
</dbReference>
<keyword evidence="6" id="KW-0808">Transferase</keyword>
<comment type="miscellaneous">
    <text evidence="6">In contrast to other lysine histone methyltransferases, it does not contain a SET domain, suggesting the existence of another mechanism for methylation of lysine residues of histones.</text>
</comment>
<dbReference type="AlphaFoldDB" id="C1FJQ6"/>
<proteinExistence type="inferred from homology"/>
<dbReference type="eggNOG" id="ENOG502SCMW">
    <property type="taxonomic scope" value="Eukaryota"/>
</dbReference>
<dbReference type="InterPro" id="IPR029063">
    <property type="entry name" value="SAM-dependent_MTases_sf"/>
</dbReference>
<organism evidence="8 9">
    <name type="scientific">Micromonas commoda (strain RCC299 / NOUM17 / CCMP2709)</name>
    <name type="common">Picoplanktonic green alga</name>
    <dbReference type="NCBI Taxonomy" id="296587"/>
    <lineage>
        <taxon>Eukaryota</taxon>
        <taxon>Viridiplantae</taxon>
        <taxon>Chlorophyta</taxon>
        <taxon>Mamiellophyceae</taxon>
        <taxon>Mamiellales</taxon>
        <taxon>Mamiellaceae</taxon>
        <taxon>Micromonas</taxon>
    </lineage>
</organism>
<evidence type="ECO:0000313" key="9">
    <source>
        <dbReference type="Proteomes" id="UP000002009"/>
    </source>
</evidence>
<dbReference type="STRING" id="296587.C1FJQ6"/>
<dbReference type="Gene3D" id="3.40.50.150">
    <property type="entry name" value="Vaccinia Virus protein VP39"/>
    <property type="match status" value="1"/>
</dbReference>
<evidence type="ECO:0000256" key="2">
    <source>
        <dbReference type="ARBA" id="ARBA00020987"/>
    </source>
</evidence>
<dbReference type="CDD" id="cd02440">
    <property type="entry name" value="AdoMet_MTases"/>
    <property type="match status" value="1"/>
</dbReference>
<dbReference type="GO" id="GO:0140956">
    <property type="term" value="F:histone H3K79 trimethyltransferase activity"/>
    <property type="evidence" value="ECO:0007669"/>
    <property type="project" value="UniProtKB-EC"/>
</dbReference>
<comment type="subcellular location">
    <subcellularLocation>
        <location evidence="6">Nucleus</location>
    </subcellularLocation>
</comment>
<dbReference type="RefSeq" id="XP_002509386.1">
    <property type="nucleotide sequence ID" value="XM_002509340.1"/>
</dbReference>
<dbReference type="GeneID" id="8248013"/>
<evidence type="ECO:0000313" key="8">
    <source>
        <dbReference type="EMBL" id="ACO70644.1"/>
    </source>
</evidence>
<evidence type="ECO:0000256" key="5">
    <source>
        <dbReference type="ARBA" id="ARBA00047770"/>
    </source>
</evidence>
<dbReference type="PANTHER" id="PTHR21451">
    <property type="entry name" value="HISTONE H3 METHYLTRANSFERASE"/>
    <property type="match status" value="1"/>
</dbReference>
<dbReference type="Pfam" id="PF08123">
    <property type="entry name" value="DOT1"/>
    <property type="match status" value="1"/>
</dbReference>
<keyword evidence="6" id="KW-0539">Nucleus</keyword>
<dbReference type="EC" id="2.1.1.360" evidence="1 6"/>
<evidence type="ECO:0000256" key="4">
    <source>
        <dbReference type="ARBA" id="ARBA00029821"/>
    </source>
</evidence>
<comment type="function">
    <text evidence="6">Histone methyltransferase that specifically trimethylates histone H3 to form H3K79me3. This methylation is required for telomere silencing and for the pachytene checkpoint during the meiotic cell cycle by allowing the recruitment of RAD9 to double strand breaks. Nucleosomes are preferred as substrate compared to free histone.</text>
</comment>
<evidence type="ECO:0000256" key="1">
    <source>
        <dbReference type="ARBA" id="ARBA00012190"/>
    </source>
</evidence>
<accession>C1FJQ6</accession>
<feature type="domain" description="DOT1" evidence="7">
    <location>
        <begin position="1"/>
        <end position="272"/>
    </location>
</feature>
<dbReference type="InterPro" id="IPR030445">
    <property type="entry name" value="H3-K79_meTrfase"/>
</dbReference>
<keyword evidence="6" id="KW-0949">S-adenosyl-L-methionine</keyword>
<dbReference type="Proteomes" id="UP000002009">
    <property type="component" value="Chromosome 12"/>
</dbReference>
<dbReference type="InParanoid" id="C1FJQ6"/>
<dbReference type="PANTHER" id="PTHR21451:SF19">
    <property type="entry name" value="ACTIVATED IN BLOCKED UNFOLDED PROTEIN RESPONSE"/>
    <property type="match status" value="1"/>
</dbReference>
<dbReference type="OrthoDB" id="443402at2759"/>
<dbReference type="EMBL" id="CP001577">
    <property type="protein sequence ID" value="ACO70644.1"/>
    <property type="molecule type" value="Genomic_DNA"/>
</dbReference>
<evidence type="ECO:0000256" key="3">
    <source>
        <dbReference type="ARBA" id="ARBA00022853"/>
    </source>
</evidence>
<evidence type="ECO:0000256" key="6">
    <source>
        <dbReference type="RuleBase" id="RU271113"/>
    </source>
</evidence>
<protein>
    <recommendedName>
        <fullName evidence="2 6">Histone-lysine N-methyltransferase, H3 lysine-79 specific</fullName>
        <ecNumber evidence="1 6">2.1.1.360</ecNumber>
    </recommendedName>
    <alternativeName>
        <fullName evidence="4 6">Histone H3-K79 methyltransferase</fullName>
    </alternativeName>
</protein>